<comment type="caution">
    <text evidence="3">The sequence shown here is derived from an EMBL/GenBank/DDBJ whole genome shotgun (WGS) entry which is preliminary data.</text>
</comment>
<reference evidence="3 4" key="1">
    <citation type="submission" date="2021-06" db="EMBL/GenBank/DDBJ databases">
        <authorList>
            <person name="Palmer J.M."/>
        </authorList>
    </citation>
    <scope>NUCLEOTIDE SEQUENCE [LARGE SCALE GENOMIC DNA]</scope>
    <source>
        <strain evidence="3 4">GA_2019</strain>
        <tissue evidence="3">Muscle</tissue>
    </source>
</reference>
<name>A0ABV0NJW7_9TELE</name>
<proteinExistence type="predicted"/>
<evidence type="ECO:0000313" key="4">
    <source>
        <dbReference type="Proteomes" id="UP001476798"/>
    </source>
</evidence>
<organism evidence="3 4">
    <name type="scientific">Goodea atripinnis</name>
    <dbReference type="NCBI Taxonomy" id="208336"/>
    <lineage>
        <taxon>Eukaryota</taxon>
        <taxon>Metazoa</taxon>
        <taxon>Chordata</taxon>
        <taxon>Craniata</taxon>
        <taxon>Vertebrata</taxon>
        <taxon>Euteleostomi</taxon>
        <taxon>Actinopterygii</taxon>
        <taxon>Neopterygii</taxon>
        <taxon>Teleostei</taxon>
        <taxon>Neoteleostei</taxon>
        <taxon>Acanthomorphata</taxon>
        <taxon>Ovalentaria</taxon>
        <taxon>Atherinomorphae</taxon>
        <taxon>Cyprinodontiformes</taxon>
        <taxon>Goodeidae</taxon>
        <taxon>Goodea</taxon>
    </lineage>
</organism>
<feature type="region of interest" description="Disordered" evidence="2">
    <location>
        <begin position="49"/>
        <end position="71"/>
    </location>
</feature>
<sequence length="108" mass="11937">MLIQAELDSVEAELELVELQITELLDKQAQLTSQKNALLLQLEEACGTVRPSSSKSLGPEPMMSKQELQQYDGTGSTQPWFHNKLIIEVCPNSCKRCMIGGQFDVGVV</sequence>
<evidence type="ECO:0000313" key="3">
    <source>
        <dbReference type="EMBL" id="MEQ2171682.1"/>
    </source>
</evidence>
<dbReference type="EMBL" id="JAHRIO010040865">
    <property type="protein sequence ID" value="MEQ2171682.1"/>
    <property type="molecule type" value="Genomic_DNA"/>
</dbReference>
<evidence type="ECO:0000256" key="1">
    <source>
        <dbReference type="SAM" id="Coils"/>
    </source>
</evidence>
<dbReference type="Proteomes" id="UP001476798">
    <property type="component" value="Unassembled WGS sequence"/>
</dbReference>
<keyword evidence="1" id="KW-0175">Coiled coil</keyword>
<accession>A0ABV0NJW7</accession>
<gene>
    <name evidence="3" type="ORF">GOODEAATRI_013277</name>
</gene>
<feature type="coiled-coil region" evidence="1">
    <location>
        <begin position="7"/>
        <end position="34"/>
    </location>
</feature>
<evidence type="ECO:0000256" key="2">
    <source>
        <dbReference type="SAM" id="MobiDB-lite"/>
    </source>
</evidence>
<keyword evidence="4" id="KW-1185">Reference proteome</keyword>
<protein>
    <submittedName>
        <fullName evidence="3">Uncharacterized protein</fullName>
    </submittedName>
</protein>